<feature type="non-terminal residue" evidence="1">
    <location>
        <position position="1"/>
    </location>
</feature>
<dbReference type="EMBL" id="BDIP01007987">
    <property type="protein sequence ID" value="GCA64653.1"/>
    <property type="molecule type" value="Genomic_DNA"/>
</dbReference>
<dbReference type="AlphaFoldDB" id="A0A391P3F1"/>
<accession>A0A391P3F1</accession>
<organism evidence="1 2">
    <name type="scientific">Kipferlia bialata</name>
    <dbReference type="NCBI Taxonomy" id="797122"/>
    <lineage>
        <taxon>Eukaryota</taxon>
        <taxon>Metamonada</taxon>
        <taxon>Carpediemonas-like organisms</taxon>
        <taxon>Kipferlia</taxon>
    </lineage>
</organism>
<dbReference type="Proteomes" id="UP000265618">
    <property type="component" value="Unassembled WGS sequence"/>
</dbReference>
<comment type="caution">
    <text evidence="1">The sequence shown here is derived from an EMBL/GenBank/DDBJ whole genome shotgun (WGS) entry which is preliminary data.</text>
</comment>
<evidence type="ECO:0000313" key="2">
    <source>
        <dbReference type="Proteomes" id="UP000265618"/>
    </source>
</evidence>
<gene>
    <name evidence="1" type="ORF">KIPB_014918</name>
</gene>
<sequence length="18" mass="1916">AHDDDFDVIMARAQAAGI</sequence>
<protein>
    <submittedName>
        <fullName evidence="1">Uncharacterized protein</fullName>
    </submittedName>
</protein>
<reference evidence="1 2" key="1">
    <citation type="journal article" date="2018" name="PLoS ONE">
        <title>The draft genome of Kipferlia bialata reveals reductive genome evolution in fornicate parasites.</title>
        <authorList>
            <person name="Tanifuji G."/>
            <person name="Takabayashi S."/>
            <person name="Kume K."/>
            <person name="Takagi M."/>
            <person name="Nakayama T."/>
            <person name="Kamikawa R."/>
            <person name="Inagaki Y."/>
            <person name="Hashimoto T."/>
        </authorList>
    </citation>
    <scope>NUCLEOTIDE SEQUENCE [LARGE SCALE GENOMIC DNA]</scope>
    <source>
        <strain evidence="1">NY0173</strain>
    </source>
</reference>
<evidence type="ECO:0000313" key="1">
    <source>
        <dbReference type="EMBL" id="GCA64653.1"/>
    </source>
</evidence>
<proteinExistence type="predicted"/>
<keyword evidence="2" id="KW-1185">Reference proteome</keyword>
<name>A0A391P3F1_9EUKA</name>